<keyword evidence="4" id="KW-1185">Reference proteome</keyword>
<dbReference type="SUPFAM" id="SSF48350">
    <property type="entry name" value="GTPase activation domain, GAP"/>
    <property type="match status" value="1"/>
</dbReference>
<dbReference type="PANTHER" id="PTHR23065:SF17">
    <property type="entry name" value="RHO-GTPASE-ACTIVATING PROTEIN RGD2"/>
    <property type="match status" value="1"/>
</dbReference>
<dbReference type="GO" id="GO:0005886">
    <property type="term" value="C:plasma membrane"/>
    <property type="evidence" value="ECO:0007669"/>
    <property type="project" value="TreeGrafter"/>
</dbReference>
<name>A0A5C3FBM7_9BASI</name>
<feature type="region of interest" description="Disordered" evidence="2">
    <location>
        <begin position="96"/>
        <end position="117"/>
    </location>
</feature>
<dbReference type="Proteomes" id="UP000323386">
    <property type="component" value="Unassembled WGS sequence"/>
</dbReference>
<dbReference type="GO" id="GO:0005737">
    <property type="term" value="C:cytoplasm"/>
    <property type="evidence" value="ECO:0007669"/>
    <property type="project" value="TreeGrafter"/>
</dbReference>
<gene>
    <name evidence="3" type="ORF">PSFLO_06527</name>
</gene>
<dbReference type="GO" id="GO:0005096">
    <property type="term" value="F:GTPase activator activity"/>
    <property type="evidence" value="ECO:0007669"/>
    <property type="project" value="TreeGrafter"/>
</dbReference>
<feature type="compositionally biased region" description="Low complexity" evidence="2">
    <location>
        <begin position="250"/>
        <end position="259"/>
    </location>
</feature>
<organism evidence="3 4">
    <name type="scientific">Pseudozyma flocculosa</name>
    <dbReference type="NCBI Taxonomy" id="84751"/>
    <lineage>
        <taxon>Eukaryota</taxon>
        <taxon>Fungi</taxon>
        <taxon>Dikarya</taxon>
        <taxon>Basidiomycota</taxon>
        <taxon>Ustilaginomycotina</taxon>
        <taxon>Ustilaginomycetes</taxon>
        <taxon>Ustilaginales</taxon>
        <taxon>Ustilaginaceae</taxon>
        <taxon>Pseudozyma</taxon>
    </lineage>
</organism>
<dbReference type="EMBL" id="OOIP01000024">
    <property type="protein sequence ID" value="SPO41045.1"/>
    <property type="molecule type" value="Genomic_DNA"/>
</dbReference>
<feature type="region of interest" description="Disordered" evidence="2">
    <location>
        <begin position="988"/>
        <end position="1150"/>
    </location>
</feature>
<proteinExistence type="predicted"/>
<evidence type="ECO:0008006" key="5">
    <source>
        <dbReference type="Google" id="ProtNLM"/>
    </source>
</evidence>
<feature type="compositionally biased region" description="Basic and acidic residues" evidence="2">
    <location>
        <begin position="261"/>
        <end position="272"/>
    </location>
</feature>
<dbReference type="AlphaFoldDB" id="A0A5C3FBM7"/>
<dbReference type="SUPFAM" id="SSF103657">
    <property type="entry name" value="BAR/IMD domain-like"/>
    <property type="match status" value="2"/>
</dbReference>
<dbReference type="InterPro" id="IPR027267">
    <property type="entry name" value="AH/BAR_dom_sf"/>
</dbReference>
<dbReference type="InterPro" id="IPR008936">
    <property type="entry name" value="Rho_GTPase_activation_prot"/>
</dbReference>
<feature type="compositionally biased region" description="Low complexity" evidence="2">
    <location>
        <begin position="885"/>
        <end position="896"/>
    </location>
</feature>
<feature type="region of interest" description="Disordered" evidence="2">
    <location>
        <begin position="885"/>
        <end position="974"/>
    </location>
</feature>
<feature type="compositionally biased region" description="Low complexity" evidence="2">
    <location>
        <begin position="726"/>
        <end position="751"/>
    </location>
</feature>
<feature type="compositionally biased region" description="Low complexity" evidence="2">
    <location>
        <begin position="1037"/>
        <end position="1052"/>
    </location>
</feature>
<dbReference type="Gene3D" id="1.20.1270.60">
    <property type="entry name" value="Arfaptin homology (AH) domain/BAR domain"/>
    <property type="match status" value="2"/>
</dbReference>
<evidence type="ECO:0000313" key="3">
    <source>
        <dbReference type="EMBL" id="SPO41045.1"/>
    </source>
</evidence>
<feature type="compositionally biased region" description="Polar residues" evidence="2">
    <location>
        <begin position="276"/>
        <end position="288"/>
    </location>
</feature>
<keyword evidence="1" id="KW-0175">Coiled coil</keyword>
<dbReference type="GO" id="GO:0007264">
    <property type="term" value="P:small GTPase-mediated signal transduction"/>
    <property type="evidence" value="ECO:0007669"/>
    <property type="project" value="TreeGrafter"/>
</dbReference>
<evidence type="ECO:0000256" key="1">
    <source>
        <dbReference type="SAM" id="Coils"/>
    </source>
</evidence>
<dbReference type="PANTHER" id="PTHR23065">
    <property type="entry name" value="PROLINE-SERINE-THREONINE PHOSPHATASE INTERACTING PROTEIN 1"/>
    <property type="match status" value="1"/>
</dbReference>
<reference evidence="3 4" key="1">
    <citation type="submission" date="2018-03" db="EMBL/GenBank/DDBJ databases">
        <authorList>
            <person name="Guldener U."/>
        </authorList>
    </citation>
    <scope>NUCLEOTIDE SEQUENCE [LARGE SCALE GENOMIC DNA]</scope>
    <source>
        <strain evidence="3 4">DAOM196992</strain>
    </source>
</reference>
<sequence length="1150" mass="121705">MSAPSALTVVYPPSFQNSFWSYPSYRRGAQSLYARLQAGIDEADSILAFVAHRAELEYKHAEALATPAPQPSFAAPLFKQAGGLLSEVIGSPVLGGEPGGPLGGSGGGVGGGGSARGFLSNETGSSHVFRLVQAETTSAQANAHGKIARNLERLILDPFTKWSVHHRERVTSSWAHIDAALARFERQKAEVDKLKQSYEKKCRQADEAEDDARFAPNDDSSHETAQPQRSVSSSSAASLPELPEKDDGDAAAAAATAEPADPERLKRRETLRKQFGFNNRVVSGSSQPPAAKEFAGVKLPTPPSETDGRTAASEEDARPAPAISPSASSEAGNGSLGAGLKRSGTIGAYLHSAVERMPTPLKAAVGGVVSNEPKHIRLRRDADNAERVYEEAVRNLDRTRCQVEEILYEHFGLAQKWEADRIKAVKAVLASYNTALSGGVPALNQSIARCVQLHESLQPDLELRALIRDARTGPFQPAIERFQPYYHDEISLGRSAPGQGQAAGWMTKNGGFGLDLVLVERLDFLDRMEREGVDAIASSTGKLATLPPVLEALLAALERAYADDQRWPSALAAAAASSKATGVGAVGGSEAGTDGLDESSVLLIRSQEKRKTWVYEVPLNVTHRLRDALISQLSPSHADMIYGNRDRANAQGRDDAGDATPASGLISDKMLDAYDPPVLAACVKLWMLELERSLVLDELWDQVDAIYRAAAGQEREALEALARQKAAELQQQQQPDGAAEAGAAKDAGTAEAQDKGKGKGAAASGPLKVDLATEEKIRRGVLEDLGVVLGKLPKLHLACLDAIAKHLHGLLKDTKTDESDLVYLNKVGLALGRAFIRPRAETPYTISARHPTLLVMDLVQHYEAIFPALLEKKLSEHPSAAGNGIAAANGDAPANGISSAVTGGQRKVPIRKRTKPVDQRISRSSIGRDLQEGAKRLAEQFGERGGGAGAGAAAAPKPPVKDETPAVPTKTEPIVEEPHEAFATPSEEIDAAAVEPAVLPPAAPAIDTSNLDVTAEKQADDEAAPTPLAQRVFASGASSDDSPTSAAAAATQRQEEEDEDRPLSNVARLSRQFASGGSLKGSGGGIVRGPRPAGARSARLSGNFSNGSTGSGGASKRESMDLAPATGDDKKDRRRSWSRTIEASDALIDD</sequence>
<feature type="coiled-coil region" evidence="1">
    <location>
        <begin position="375"/>
        <end position="402"/>
    </location>
</feature>
<dbReference type="GO" id="GO:0000935">
    <property type="term" value="C:division septum"/>
    <property type="evidence" value="ECO:0007669"/>
    <property type="project" value="TreeGrafter"/>
</dbReference>
<accession>A0A5C3FBM7</accession>
<dbReference type="OrthoDB" id="2155291at2759"/>
<feature type="region of interest" description="Disordered" evidence="2">
    <location>
        <begin position="726"/>
        <end position="765"/>
    </location>
</feature>
<protein>
    <recommendedName>
        <fullName evidence="5">Rho-GAP domain-containing protein</fullName>
    </recommendedName>
</protein>
<feature type="region of interest" description="Disordered" evidence="2">
    <location>
        <begin position="202"/>
        <end position="338"/>
    </location>
</feature>
<evidence type="ECO:0000256" key="2">
    <source>
        <dbReference type="SAM" id="MobiDB-lite"/>
    </source>
</evidence>
<dbReference type="Gene3D" id="1.10.555.10">
    <property type="entry name" value="Rho GTPase activation protein"/>
    <property type="match status" value="1"/>
</dbReference>
<feature type="compositionally biased region" description="Low complexity" evidence="2">
    <location>
        <begin position="1088"/>
        <end position="1108"/>
    </location>
</feature>
<feature type="compositionally biased region" description="Gly residues" evidence="2">
    <location>
        <begin position="96"/>
        <end position="115"/>
    </location>
</feature>
<feature type="compositionally biased region" description="Low complexity" evidence="2">
    <location>
        <begin position="232"/>
        <end position="241"/>
    </location>
</feature>
<feature type="compositionally biased region" description="Gly residues" evidence="2">
    <location>
        <begin position="1078"/>
        <end position="1087"/>
    </location>
</feature>
<dbReference type="GO" id="GO:0007010">
    <property type="term" value="P:cytoskeleton organization"/>
    <property type="evidence" value="ECO:0007669"/>
    <property type="project" value="TreeGrafter"/>
</dbReference>
<evidence type="ECO:0000313" key="4">
    <source>
        <dbReference type="Proteomes" id="UP000323386"/>
    </source>
</evidence>
<feature type="compositionally biased region" description="Low complexity" evidence="2">
    <location>
        <begin position="319"/>
        <end position="329"/>
    </location>
</feature>
<feature type="compositionally biased region" description="Basic and acidic residues" evidence="2">
    <location>
        <begin position="929"/>
        <end position="942"/>
    </location>
</feature>